<dbReference type="EMBL" id="QKYT01000014">
    <property type="protein sequence ID" value="RIA98541.1"/>
    <property type="molecule type" value="Genomic_DNA"/>
</dbReference>
<feature type="compositionally biased region" description="Polar residues" evidence="1">
    <location>
        <begin position="158"/>
        <end position="173"/>
    </location>
</feature>
<evidence type="ECO:0000313" key="3">
    <source>
        <dbReference type="Proteomes" id="UP000265703"/>
    </source>
</evidence>
<protein>
    <submittedName>
        <fullName evidence="2">Uncharacterized protein</fullName>
    </submittedName>
</protein>
<dbReference type="OrthoDB" id="2430592at2759"/>
<feature type="region of interest" description="Disordered" evidence="1">
    <location>
        <begin position="93"/>
        <end position="179"/>
    </location>
</feature>
<keyword evidence="3" id="KW-1185">Reference proteome</keyword>
<organism evidence="2 3">
    <name type="scientific">Glomus cerebriforme</name>
    <dbReference type="NCBI Taxonomy" id="658196"/>
    <lineage>
        <taxon>Eukaryota</taxon>
        <taxon>Fungi</taxon>
        <taxon>Fungi incertae sedis</taxon>
        <taxon>Mucoromycota</taxon>
        <taxon>Glomeromycotina</taxon>
        <taxon>Glomeromycetes</taxon>
        <taxon>Glomerales</taxon>
        <taxon>Glomeraceae</taxon>
        <taxon>Glomus</taxon>
    </lineage>
</organism>
<reference evidence="2 3" key="1">
    <citation type="submission" date="2018-06" db="EMBL/GenBank/DDBJ databases">
        <title>Comparative genomics reveals the genomic features of Rhizophagus irregularis, R. cerebriforme, R. diaphanum and Gigaspora rosea, and their symbiotic lifestyle signature.</title>
        <authorList>
            <person name="Morin E."/>
            <person name="San Clemente H."/>
            <person name="Chen E.C.H."/>
            <person name="De La Providencia I."/>
            <person name="Hainaut M."/>
            <person name="Kuo A."/>
            <person name="Kohler A."/>
            <person name="Murat C."/>
            <person name="Tang N."/>
            <person name="Roy S."/>
            <person name="Loubradou J."/>
            <person name="Henrissat B."/>
            <person name="Grigoriev I.V."/>
            <person name="Corradi N."/>
            <person name="Roux C."/>
            <person name="Martin F.M."/>
        </authorList>
    </citation>
    <scope>NUCLEOTIDE SEQUENCE [LARGE SCALE GENOMIC DNA]</scope>
    <source>
        <strain evidence="2 3">DAOM 227022</strain>
    </source>
</reference>
<dbReference type="STRING" id="658196.A0A397TTV7"/>
<dbReference type="AlphaFoldDB" id="A0A397TTV7"/>
<gene>
    <name evidence="2" type="ORF">C1645_96878</name>
</gene>
<dbReference type="Proteomes" id="UP000265703">
    <property type="component" value="Unassembled WGS sequence"/>
</dbReference>
<evidence type="ECO:0000313" key="2">
    <source>
        <dbReference type="EMBL" id="RIA98541.1"/>
    </source>
</evidence>
<accession>A0A397TTV7</accession>
<name>A0A397TTV7_9GLOM</name>
<sequence>MSLDEKKQLLMEVRKKKSMLRSSILRNKQAQNVGEDNKNRLRMNSSKLLSPQKKAPNKLNNTALTRLTKQNTDKNKEYRCELNVVVVRKNVPKPLSPTSKLHEKTKNGGITSALRSHNNKGKDNMGSYIPVLKSRSGRQNLTNQNESSNKGVHWNESRLIQESSPLIKSSPRTARQKPIPKSCLKQTVCMPYRYLN</sequence>
<feature type="compositionally biased region" description="Polar residues" evidence="1">
    <location>
        <begin position="137"/>
        <end position="150"/>
    </location>
</feature>
<comment type="caution">
    <text evidence="2">The sequence shown here is derived from an EMBL/GenBank/DDBJ whole genome shotgun (WGS) entry which is preliminary data.</text>
</comment>
<evidence type="ECO:0000256" key="1">
    <source>
        <dbReference type="SAM" id="MobiDB-lite"/>
    </source>
</evidence>
<proteinExistence type="predicted"/>